<gene>
    <name evidence="4" type="ORF">BXY45_101446</name>
</gene>
<dbReference type="Proteomes" id="UP000245469">
    <property type="component" value="Unassembled WGS sequence"/>
</dbReference>
<keyword evidence="5" id="KW-1185">Reference proteome</keyword>
<feature type="chain" id="PRO_5038719953" evidence="2">
    <location>
        <begin position="25"/>
        <end position="288"/>
    </location>
</feature>
<comment type="caution">
    <text evidence="4">The sequence shown here is derived from an EMBL/GenBank/DDBJ whole genome shotgun (WGS) entry which is preliminary data.</text>
</comment>
<feature type="signal peptide" evidence="2">
    <location>
        <begin position="1"/>
        <end position="24"/>
    </location>
</feature>
<dbReference type="EMBL" id="QGDQ01000001">
    <property type="protein sequence ID" value="PWJ56468.1"/>
    <property type="molecule type" value="Genomic_DNA"/>
</dbReference>
<dbReference type="Pfam" id="PF14339">
    <property type="entry name" value="DUF4394"/>
    <property type="match status" value="1"/>
</dbReference>
<evidence type="ECO:0000313" key="4">
    <source>
        <dbReference type="EMBL" id="PWJ56468.1"/>
    </source>
</evidence>
<name>A0A316AGV0_9ACTN</name>
<dbReference type="InterPro" id="IPR025507">
    <property type="entry name" value="DUF4394"/>
</dbReference>
<accession>A0A316AGV0</accession>
<dbReference type="AlphaFoldDB" id="A0A316AGV0"/>
<dbReference type="OrthoDB" id="531718at2"/>
<evidence type="ECO:0000256" key="1">
    <source>
        <dbReference type="SAM" id="MobiDB-lite"/>
    </source>
</evidence>
<feature type="domain" description="DUF4394" evidence="3">
    <location>
        <begin position="51"/>
        <end position="283"/>
    </location>
</feature>
<evidence type="ECO:0000313" key="5">
    <source>
        <dbReference type="Proteomes" id="UP000245469"/>
    </source>
</evidence>
<reference evidence="4 5" key="1">
    <citation type="submission" date="2018-03" db="EMBL/GenBank/DDBJ databases">
        <title>Genomic Encyclopedia of Archaeal and Bacterial Type Strains, Phase II (KMG-II): from individual species to whole genera.</title>
        <authorList>
            <person name="Goeker M."/>
        </authorList>
    </citation>
    <scope>NUCLEOTIDE SEQUENCE [LARGE SCALE GENOMIC DNA]</scope>
    <source>
        <strain evidence="4 5">DSM 44889</strain>
    </source>
</reference>
<evidence type="ECO:0000259" key="3">
    <source>
        <dbReference type="Pfam" id="PF14339"/>
    </source>
</evidence>
<keyword evidence="2" id="KW-0732">Signal</keyword>
<organism evidence="4 5">
    <name type="scientific">Quadrisphaera granulorum</name>
    <dbReference type="NCBI Taxonomy" id="317664"/>
    <lineage>
        <taxon>Bacteria</taxon>
        <taxon>Bacillati</taxon>
        <taxon>Actinomycetota</taxon>
        <taxon>Actinomycetes</taxon>
        <taxon>Kineosporiales</taxon>
        <taxon>Kineosporiaceae</taxon>
        <taxon>Quadrisphaera</taxon>
    </lineage>
</organism>
<proteinExistence type="predicted"/>
<sequence>MGLTRTAAAAAAGALALSAVGVGAAQAHQGGGKGHGGGQSVVGLASGGTALVQLKVRKGVHAGATAGVSGLQGDAKLVGIDHRVQDGKLYGVGDKGGVYTLDAGSGTAAKVAQLTVGLEGSAFGVDFNPAANALRIVSDTGQNLRHPFAAPGAQTVADTPLNSPTATPPVQGTKGVTGAAYTNNDTADSTGTVLYDISTGTDQLLVQSPANSGALVPVGALGVDAQGEAGFDILSELRDGKAVGAKAWASLTVGGKPGLYEINLVNGSASKVGDLPGGVTDIAVPLAR</sequence>
<protein>
    <submittedName>
        <fullName evidence="4">Uncharacterized protein DUF4394</fullName>
    </submittedName>
</protein>
<evidence type="ECO:0000256" key="2">
    <source>
        <dbReference type="SAM" id="SignalP"/>
    </source>
</evidence>
<feature type="compositionally biased region" description="Polar residues" evidence="1">
    <location>
        <begin position="156"/>
        <end position="170"/>
    </location>
</feature>
<feature type="region of interest" description="Disordered" evidence="1">
    <location>
        <begin position="154"/>
        <end position="176"/>
    </location>
</feature>